<evidence type="ECO:0000259" key="1">
    <source>
        <dbReference type="PROSITE" id="PS50097"/>
    </source>
</evidence>
<dbReference type="PROSITE" id="PS50097">
    <property type="entry name" value="BTB"/>
    <property type="match status" value="1"/>
</dbReference>
<reference evidence="2" key="1">
    <citation type="journal article" date="2020" name="New Phytol.">
        <title>Comparative genomics reveals dynamic genome evolution in host specialist ectomycorrhizal fungi.</title>
        <authorList>
            <person name="Lofgren L.A."/>
            <person name="Nguyen N.H."/>
            <person name="Vilgalys R."/>
            <person name="Ruytinx J."/>
            <person name="Liao H.L."/>
            <person name="Branco S."/>
            <person name="Kuo A."/>
            <person name="LaButti K."/>
            <person name="Lipzen A."/>
            <person name="Andreopoulos W."/>
            <person name="Pangilinan J."/>
            <person name="Riley R."/>
            <person name="Hundley H."/>
            <person name="Na H."/>
            <person name="Barry K."/>
            <person name="Grigoriev I.V."/>
            <person name="Stajich J.E."/>
            <person name="Kennedy P.G."/>
        </authorList>
    </citation>
    <scope>NUCLEOTIDE SEQUENCE</scope>
    <source>
        <strain evidence="2">DOB743</strain>
    </source>
</reference>
<dbReference type="OrthoDB" id="3357985at2759"/>
<dbReference type="InterPro" id="IPR011333">
    <property type="entry name" value="SKP1/BTB/POZ_sf"/>
</dbReference>
<dbReference type="AlphaFoldDB" id="A0A9P6ZP06"/>
<accession>A0A9P6ZP06</accession>
<evidence type="ECO:0000313" key="2">
    <source>
        <dbReference type="EMBL" id="KAG1774129.1"/>
    </source>
</evidence>
<name>A0A9P6ZP06_9AGAM</name>
<dbReference type="InterPro" id="IPR000210">
    <property type="entry name" value="BTB/POZ_dom"/>
</dbReference>
<protein>
    <recommendedName>
        <fullName evidence="1">BTB domain-containing protein</fullName>
    </recommendedName>
</protein>
<feature type="domain" description="BTB" evidence="1">
    <location>
        <begin position="32"/>
        <end position="97"/>
    </location>
</feature>
<dbReference type="EMBL" id="JABBWD010000044">
    <property type="protein sequence ID" value="KAG1774129.1"/>
    <property type="molecule type" value="Genomic_DNA"/>
</dbReference>
<proteinExistence type="predicted"/>
<organism evidence="2 3">
    <name type="scientific">Suillus placidus</name>
    <dbReference type="NCBI Taxonomy" id="48579"/>
    <lineage>
        <taxon>Eukaryota</taxon>
        <taxon>Fungi</taxon>
        <taxon>Dikarya</taxon>
        <taxon>Basidiomycota</taxon>
        <taxon>Agaricomycotina</taxon>
        <taxon>Agaricomycetes</taxon>
        <taxon>Agaricomycetidae</taxon>
        <taxon>Boletales</taxon>
        <taxon>Suillineae</taxon>
        <taxon>Suillaceae</taxon>
        <taxon>Suillus</taxon>
    </lineage>
</organism>
<keyword evidence="3" id="KW-1185">Reference proteome</keyword>
<gene>
    <name evidence="2" type="ORF">EV702DRAFT_547188</name>
</gene>
<dbReference type="Proteomes" id="UP000714275">
    <property type="component" value="Unassembled WGS sequence"/>
</dbReference>
<sequence>MHDLILATHSVTMSDAEEPITTATAPFDNPDGDIILRSTTDRVDFHTFKFILSLMSPMFKEMFTLPQNGLQSGISSVPVIPVAESSATLESLLLHYYPAATPKAFSSFSHAVAVMEAAKKYDMQVVLSRAVDRVFTQFIPDRILELYALFCQFGWQDHAQMAATRALEIKDLGRPSHVFKGMRNITAFDYHRLLAYHQECGAAAQQVAKSLSSRNAYHTLQCAKCNKPEKSLFWTGRPSWFDEYLDKSGKELLIRPCESTLLESASYINAIIKAIEDTKCSGCKYKFVEGIDGFRALYIAQVKRAVAKVSFPC</sequence>
<comment type="caution">
    <text evidence="2">The sequence shown here is derived from an EMBL/GenBank/DDBJ whole genome shotgun (WGS) entry which is preliminary data.</text>
</comment>
<evidence type="ECO:0000313" key="3">
    <source>
        <dbReference type="Proteomes" id="UP000714275"/>
    </source>
</evidence>
<dbReference type="Gene3D" id="3.30.710.10">
    <property type="entry name" value="Potassium Channel Kv1.1, Chain A"/>
    <property type="match status" value="1"/>
</dbReference>
<dbReference type="SUPFAM" id="SSF54695">
    <property type="entry name" value="POZ domain"/>
    <property type="match status" value="1"/>
</dbReference>
<dbReference type="Pfam" id="PF00651">
    <property type="entry name" value="BTB"/>
    <property type="match status" value="1"/>
</dbReference>